<feature type="domain" description="Fusion protein IQCJ-SCHIP1 N-terminal" evidence="1">
    <location>
        <begin position="106"/>
        <end position="167"/>
    </location>
</feature>
<evidence type="ECO:0000313" key="3">
    <source>
        <dbReference type="Proteomes" id="UP001634394"/>
    </source>
</evidence>
<dbReference type="Pfam" id="PF00612">
    <property type="entry name" value="IQ"/>
    <property type="match status" value="1"/>
</dbReference>
<reference evidence="2 3" key="1">
    <citation type="submission" date="2024-11" db="EMBL/GenBank/DDBJ databases">
        <title>Chromosome-level genome assembly of the freshwater bivalve Anodonta woodiana.</title>
        <authorList>
            <person name="Chen X."/>
        </authorList>
    </citation>
    <scope>NUCLEOTIDE SEQUENCE [LARGE SCALE GENOMIC DNA]</scope>
    <source>
        <strain evidence="2">MN2024</strain>
        <tissue evidence="2">Gills</tissue>
    </source>
</reference>
<dbReference type="Proteomes" id="UP001634394">
    <property type="component" value="Unassembled WGS sequence"/>
</dbReference>
<dbReference type="EMBL" id="JBJQND010000016">
    <property type="protein sequence ID" value="KAL3848573.1"/>
    <property type="molecule type" value="Genomic_DNA"/>
</dbReference>
<dbReference type="AlphaFoldDB" id="A0ABD3UJ55"/>
<dbReference type="PROSITE" id="PS50096">
    <property type="entry name" value="IQ"/>
    <property type="match status" value="1"/>
</dbReference>
<dbReference type="InterPro" id="IPR029362">
    <property type="entry name" value="IQCJ-SCHIP1_N"/>
</dbReference>
<sequence length="536" mass="61103">MSVNSADTASGGAASFPQLQTECDTSLDHLDFNILREERFERNNTFLKSVNPIIAAEILPKVEKNISTEERAVVTIQRYFRGYLARKRYVDLLFEQFEREEEEQNVKKVKQVEEGELLVENHWLEVLIDDDKTTRHNRDRLLRSHVIVIQRAWRAYVSSKNVLLETDHKLPAGKKKVENSNSSILTDKSLDTVSNVDATQDKGNSSIDKEVQAAFNTEIVVTSYCKPTVTSDESAEFAKYFEKQNLPVLNFTEKELSAVPSLSIYPKEIADFIVNDISIENSEQRDKKLDSSVLQRKFDKSDKDYQLRQERKQNLLCKAQEFADLKKSNIHAKPLDLFMSTQLDVHCPDSETADSLDMEREYQLSEEMKHLTVERMTSGGCDENENNMNSVTADKLLDSGTHGKMADSINANISFSKKLCIHTNIPSASDDKMQENQVLTSHQKGDNFTNTVNETFEDTNDTAKNIAEILQSPRKECEPKMDNSTEGADNSDCFDVYNIESTVPHLDWATIEKRLQEAAEEEKYRHKVGVHYLSDG</sequence>
<dbReference type="Gene3D" id="1.20.5.190">
    <property type="match status" value="1"/>
</dbReference>
<comment type="caution">
    <text evidence="2">The sequence shown here is derived from an EMBL/GenBank/DDBJ whole genome shotgun (WGS) entry which is preliminary data.</text>
</comment>
<dbReference type="SMART" id="SM00015">
    <property type="entry name" value="IQ"/>
    <property type="match status" value="2"/>
</dbReference>
<proteinExistence type="predicted"/>
<dbReference type="CDD" id="cd23767">
    <property type="entry name" value="IQCD"/>
    <property type="match status" value="1"/>
</dbReference>
<evidence type="ECO:0000313" key="2">
    <source>
        <dbReference type="EMBL" id="KAL3848573.1"/>
    </source>
</evidence>
<gene>
    <name evidence="2" type="ORF">ACJMK2_019423</name>
</gene>
<protein>
    <recommendedName>
        <fullName evidence="1">Fusion protein IQCJ-SCHIP1 N-terminal domain-containing protein</fullName>
    </recommendedName>
</protein>
<accession>A0ABD3UJ55</accession>
<dbReference type="SUPFAM" id="SSF52540">
    <property type="entry name" value="P-loop containing nucleoside triphosphate hydrolases"/>
    <property type="match status" value="1"/>
</dbReference>
<evidence type="ECO:0000259" key="1">
    <source>
        <dbReference type="Pfam" id="PF15157"/>
    </source>
</evidence>
<dbReference type="InterPro" id="IPR027417">
    <property type="entry name" value="P-loop_NTPase"/>
</dbReference>
<dbReference type="Pfam" id="PF15157">
    <property type="entry name" value="IQCJ-SCHIP1"/>
    <property type="match status" value="1"/>
</dbReference>
<organism evidence="2 3">
    <name type="scientific">Sinanodonta woodiana</name>
    <name type="common">Chinese pond mussel</name>
    <name type="synonym">Anodonta woodiana</name>
    <dbReference type="NCBI Taxonomy" id="1069815"/>
    <lineage>
        <taxon>Eukaryota</taxon>
        <taxon>Metazoa</taxon>
        <taxon>Spiralia</taxon>
        <taxon>Lophotrochozoa</taxon>
        <taxon>Mollusca</taxon>
        <taxon>Bivalvia</taxon>
        <taxon>Autobranchia</taxon>
        <taxon>Heteroconchia</taxon>
        <taxon>Palaeoheterodonta</taxon>
        <taxon>Unionida</taxon>
        <taxon>Unionoidea</taxon>
        <taxon>Unionidae</taxon>
        <taxon>Unioninae</taxon>
        <taxon>Sinanodonta</taxon>
    </lineage>
</organism>
<dbReference type="InterPro" id="IPR000048">
    <property type="entry name" value="IQ_motif_EF-hand-BS"/>
</dbReference>
<keyword evidence="3" id="KW-1185">Reference proteome</keyword>
<name>A0ABD3UJ55_SINWO</name>